<dbReference type="PANTHER" id="PTHR11802:SF479">
    <property type="entry name" value="CARBOXYPEPTIDASE"/>
    <property type="match status" value="1"/>
</dbReference>
<keyword evidence="4 7" id="KW-0732">Signal</keyword>
<dbReference type="GO" id="GO:0004185">
    <property type="term" value="F:serine-type carboxypeptidase activity"/>
    <property type="evidence" value="ECO:0007669"/>
    <property type="project" value="UniProtKB-UniRule"/>
</dbReference>
<name>A0A9N9M411_9HELO</name>
<keyword evidence="2 7" id="KW-0121">Carboxypeptidase</keyword>
<dbReference type="InterPro" id="IPR018202">
    <property type="entry name" value="Ser_caboxypep_ser_AS"/>
</dbReference>
<keyword evidence="3 7" id="KW-0645">Protease</keyword>
<evidence type="ECO:0000256" key="2">
    <source>
        <dbReference type="ARBA" id="ARBA00022645"/>
    </source>
</evidence>
<dbReference type="InterPro" id="IPR029058">
    <property type="entry name" value="AB_hydrolase_fold"/>
</dbReference>
<dbReference type="AlphaFoldDB" id="A0A9N9M411"/>
<feature type="region of interest" description="Disordered" evidence="8">
    <location>
        <begin position="27"/>
        <end position="56"/>
    </location>
</feature>
<dbReference type="Gene3D" id="3.40.50.1820">
    <property type="entry name" value="alpha/beta hydrolase"/>
    <property type="match status" value="1"/>
</dbReference>
<evidence type="ECO:0000256" key="4">
    <source>
        <dbReference type="ARBA" id="ARBA00022729"/>
    </source>
</evidence>
<sequence>MRFSTCVSALAIAAGVVSVRTTASGRSLQHVGRQDRAHKHVAREPVSAPQHKARSAYSSQYYTNSTSKYSVNGTAVPEVDFDIGESYAGLMPITSAVNETSQLYFWFFPSENPEASDEILIWLNGGPGCSSLEGLLQENGPFIWQYGTFKPVPNPYTWRNLTNVVWVEQPVGTGFSQGIPTAKDETDVAAQFLGFWKNFVETFALRGRKVYITGESYAGYYVPYIADAMLNSNDTKYNDLQGILIYDPSSTSDVIQTEMPAVPFVDYWGGLFPFNDTFKAQIHNVSDSCGFTDYNNKYLKYPPPGPFPPTPSTTEYGSATHDCRVFDLIYDAIILINPCWDVYQVATTCPLLWDVMGFPGSFDYLPEGASIYFNRTDVQKAINAPLIEWAECTPKNVFPNGDASPPSGVSVLPGVIERSKRTIIAHGALDMVLIANGTLMMIQNMTWNGAQGFQMKPSDPFFVPYHNEASLSTIAASGVMGTTHTERGLTYVGVDLAGHMIPQYAPTAAYRHLEFLLGRVDSLSSNAPFTTDSSVPQPSNATMGLGNAAIKRGVPVKKWGWNLQM</sequence>
<evidence type="ECO:0000256" key="1">
    <source>
        <dbReference type="ARBA" id="ARBA00009431"/>
    </source>
</evidence>
<dbReference type="Pfam" id="PF00450">
    <property type="entry name" value="Peptidase_S10"/>
    <property type="match status" value="1"/>
</dbReference>
<evidence type="ECO:0000256" key="5">
    <source>
        <dbReference type="ARBA" id="ARBA00022801"/>
    </source>
</evidence>
<dbReference type="PRINTS" id="PR00724">
    <property type="entry name" value="CRBOXYPTASEC"/>
</dbReference>
<dbReference type="EC" id="3.4.16.-" evidence="7"/>
<evidence type="ECO:0000256" key="6">
    <source>
        <dbReference type="ARBA" id="ARBA00023180"/>
    </source>
</evidence>
<comment type="similarity">
    <text evidence="1 7">Belongs to the peptidase S10 family.</text>
</comment>
<dbReference type="FunFam" id="3.40.50.1820:FF:000118">
    <property type="entry name" value="Carboxypeptidase"/>
    <property type="match status" value="1"/>
</dbReference>
<accession>A0A9N9M411</accession>
<evidence type="ECO:0000313" key="10">
    <source>
        <dbReference type="Proteomes" id="UP000701801"/>
    </source>
</evidence>
<dbReference type="OrthoDB" id="443318at2759"/>
<dbReference type="EMBL" id="CAJVRM010000734">
    <property type="protein sequence ID" value="CAG8983724.1"/>
    <property type="molecule type" value="Genomic_DNA"/>
</dbReference>
<keyword evidence="6" id="KW-0325">Glycoprotein</keyword>
<keyword evidence="5 7" id="KW-0378">Hydrolase</keyword>
<protein>
    <recommendedName>
        <fullName evidence="7">Carboxypeptidase</fullName>
        <ecNumber evidence="7">3.4.16.-</ecNumber>
    </recommendedName>
</protein>
<evidence type="ECO:0000256" key="8">
    <source>
        <dbReference type="SAM" id="MobiDB-lite"/>
    </source>
</evidence>
<dbReference type="InterPro" id="IPR033124">
    <property type="entry name" value="Ser_caboxypep_his_AS"/>
</dbReference>
<dbReference type="PROSITE" id="PS00560">
    <property type="entry name" value="CARBOXYPEPT_SER_HIS"/>
    <property type="match status" value="1"/>
</dbReference>
<dbReference type="PANTHER" id="PTHR11802">
    <property type="entry name" value="SERINE PROTEASE FAMILY S10 SERINE CARBOXYPEPTIDASE"/>
    <property type="match status" value="1"/>
</dbReference>
<dbReference type="GO" id="GO:0006508">
    <property type="term" value="P:proteolysis"/>
    <property type="evidence" value="ECO:0007669"/>
    <property type="project" value="UniProtKB-KW"/>
</dbReference>
<comment type="caution">
    <text evidence="9">The sequence shown here is derived from an EMBL/GenBank/DDBJ whole genome shotgun (WGS) entry which is preliminary data.</text>
</comment>
<keyword evidence="10" id="KW-1185">Reference proteome</keyword>
<dbReference type="InterPro" id="IPR001563">
    <property type="entry name" value="Peptidase_S10"/>
</dbReference>
<evidence type="ECO:0000313" key="9">
    <source>
        <dbReference type="EMBL" id="CAG8983724.1"/>
    </source>
</evidence>
<dbReference type="Proteomes" id="UP000701801">
    <property type="component" value="Unassembled WGS sequence"/>
</dbReference>
<feature type="chain" id="PRO_5040536896" description="Carboxypeptidase" evidence="7">
    <location>
        <begin position="19"/>
        <end position="565"/>
    </location>
</feature>
<dbReference type="SUPFAM" id="SSF53474">
    <property type="entry name" value="alpha/beta-Hydrolases"/>
    <property type="match status" value="1"/>
</dbReference>
<evidence type="ECO:0000256" key="3">
    <source>
        <dbReference type="ARBA" id="ARBA00022670"/>
    </source>
</evidence>
<organism evidence="9 10">
    <name type="scientific">Hymenoscyphus albidus</name>
    <dbReference type="NCBI Taxonomy" id="595503"/>
    <lineage>
        <taxon>Eukaryota</taxon>
        <taxon>Fungi</taxon>
        <taxon>Dikarya</taxon>
        <taxon>Ascomycota</taxon>
        <taxon>Pezizomycotina</taxon>
        <taxon>Leotiomycetes</taxon>
        <taxon>Helotiales</taxon>
        <taxon>Helotiaceae</taxon>
        <taxon>Hymenoscyphus</taxon>
    </lineage>
</organism>
<evidence type="ECO:0000256" key="7">
    <source>
        <dbReference type="RuleBase" id="RU361156"/>
    </source>
</evidence>
<dbReference type="PROSITE" id="PS00131">
    <property type="entry name" value="CARBOXYPEPT_SER_SER"/>
    <property type="match status" value="1"/>
</dbReference>
<reference evidence="9" key="1">
    <citation type="submission" date="2021-07" db="EMBL/GenBank/DDBJ databases">
        <authorList>
            <person name="Durling M."/>
        </authorList>
    </citation>
    <scope>NUCLEOTIDE SEQUENCE</scope>
</reference>
<proteinExistence type="inferred from homology"/>
<feature type="signal peptide" evidence="7">
    <location>
        <begin position="1"/>
        <end position="18"/>
    </location>
</feature>
<gene>
    <name evidence="9" type="ORF">HYALB_00006293</name>
</gene>